<evidence type="ECO:0000256" key="1">
    <source>
        <dbReference type="ARBA" id="ARBA00022801"/>
    </source>
</evidence>
<dbReference type="InterPro" id="IPR036866">
    <property type="entry name" value="RibonucZ/Hydroxyglut_hydro"/>
</dbReference>
<dbReference type="PATRIC" id="fig|1618767.3.peg.348"/>
<dbReference type="PANTHER" id="PTHR11203">
    <property type="entry name" value="CLEAVAGE AND POLYADENYLATION SPECIFICITY FACTOR FAMILY MEMBER"/>
    <property type="match status" value="1"/>
</dbReference>
<organism evidence="4 5">
    <name type="scientific">Candidatus Nomurabacteria bacterium GW2011_GWF1_31_48</name>
    <dbReference type="NCBI Taxonomy" id="1618767"/>
    <lineage>
        <taxon>Bacteria</taxon>
        <taxon>Candidatus Nomuraibacteriota</taxon>
    </lineage>
</organism>
<dbReference type="AlphaFoldDB" id="A0A0F9YUX1"/>
<dbReference type="Proteomes" id="UP000034934">
    <property type="component" value="Unassembled WGS sequence"/>
</dbReference>
<dbReference type="GO" id="GO:0004521">
    <property type="term" value="F:RNA endonuclease activity"/>
    <property type="evidence" value="ECO:0007669"/>
    <property type="project" value="TreeGrafter"/>
</dbReference>
<dbReference type="EMBL" id="LBOG01000003">
    <property type="protein sequence ID" value="KKP30271.1"/>
    <property type="molecule type" value="Genomic_DNA"/>
</dbReference>
<dbReference type="Gene3D" id="3.40.50.10890">
    <property type="match status" value="1"/>
</dbReference>
<evidence type="ECO:0000259" key="2">
    <source>
        <dbReference type="SMART" id="SM00849"/>
    </source>
</evidence>
<dbReference type="Pfam" id="PF10996">
    <property type="entry name" value="Beta-Casp"/>
    <property type="match status" value="1"/>
</dbReference>
<dbReference type="GO" id="GO:0016787">
    <property type="term" value="F:hydrolase activity"/>
    <property type="evidence" value="ECO:0007669"/>
    <property type="project" value="UniProtKB-KW"/>
</dbReference>
<protein>
    <recommendedName>
        <fullName evidence="6">RNA-metabolising metallo-beta-lactamase</fullName>
    </recommendedName>
</protein>
<feature type="domain" description="Metallo-beta-lactamase" evidence="2">
    <location>
        <begin position="17"/>
        <end position="237"/>
    </location>
</feature>
<dbReference type="InterPro" id="IPR050698">
    <property type="entry name" value="MBL"/>
</dbReference>
<evidence type="ECO:0008006" key="6">
    <source>
        <dbReference type="Google" id="ProtNLM"/>
    </source>
</evidence>
<dbReference type="Pfam" id="PF07521">
    <property type="entry name" value="RMMBL"/>
    <property type="match status" value="1"/>
</dbReference>
<dbReference type="SUPFAM" id="SSF56281">
    <property type="entry name" value="Metallo-hydrolase/oxidoreductase"/>
    <property type="match status" value="1"/>
</dbReference>
<name>A0A0F9YUX1_9BACT</name>
<dbReference type="SMART" id="SM00849">
    <property type="entry name" value="Lactamase_B"/>
    <property type="match status" value="1"/>
</dbReference>
<dbReference type="InterPro" id="IPR011108">
    <property type="entry name" value="RMMBL"/>
</dbReference>
<dbReference type="Gene3D" id="3.60.15.10">
    <property type="entry name" value="Ribonuclease Z/Hydroxyacylglutathione hydrolase-like"/>
    <property type="match status" value="1"/>
</dbReference>
<sequence>MSGIAKITFCGGTGSVTGANFLFEIDNKKILIDCGLTQGSELADDINWSPFLYDPKEIDILFITHSHIDHIGRIPKLIEEGFRGKIYSTRPTRLLTLPMLEDTAGILSKNKEFNLKKIYSDENIKIAFSQWLSFDYHEKIKITENLEVSLKDAGHILGSAMIEFIYNNKKIVFTGDLGNSPSPLLPDTEKIIDADYLIMESVYGDRNHENRNDRKKLLEKIIEDNYKRKGTLIIPTFSLERSQELLFELNDLVENKRIPTIPIFFDSPLAIRLTEIFKQFKDYFNDEAKKVLSEDKYLFDFPGLHSTLRSEESKMINKVANPKIIIAGSGMSSGGRIVHHEKYFLPDPKNTILLTGYQATHTLGRLIQDGAKKVRISGEEVSVKAHVEVILGYSGHKDSDGLFNFVENTSDSVKKVFVVMGEPKSSMFLVQKIRDNLGVDASAPEQGDSVLLSL</sequence>
<proteinExistence type="predicted"/>
<accession>A0A0F9YUX1</accession>
<comment type="caution">
    <text evidence="4">The sequence shown here is derived from an EMBL/GenBank/DDBJ whole genome shotgun (WGS) entry which is preliminary data.</text>
</comment>
<dbReference type="Pfam" id="PF16661">
    <property type="entry name" value="Lactamase_B_6"/>
    <property type="match status" value="1"/>
</dbReference>
<dbReference type="SMART" id="SM01027">
    <property type="entry name" value="Beta-Casp"/>
    <property type="match status" value="1"/>
</dbReference>
<evidence type="ECO:0000259" key="3">
    <source>
        <dbReference type="SMART" id="SM01027"/>
    </source>
</evidence>
<dbReference type="CDD" id="cd16295">
    <property type="entry name" value="TTHA0252-CPSF-like_MBL-fold"/>
    <property type="match status" value="1"/>
</dbReference>
<reference evidence="4 5" key="1">
    <citation type="journal article" date="2015" name="Nature">
        <title>rRNA introns, odd ribosomes, and small enigmatic genomes across a large radiation of phyla.</title>
        <authorList>
            <person name="Brown C.T."/>
            <person name="Hug L.A."/>
            <person name="Thomas B.C."/>
            <person name="Sharon I."/>
            <person name="Castelle C.J."/>
            <person name="Singh A."/>
            <person name="Wilkins M.J."/>
            <person name="Williams K.H."/>
            <person name="Banfield J.F."/>
        </authorList>
    </citation>
    <scope>NUCLEOTIDE SEQUENCE [LARGE SCALE GENOMIC DNA]</scope>
</reference>
<evidence type="ECO:0000313" key="4">
    <source>
        <dbReference type="EMBL" id="KKP30271.1"/>
    </source>
</evidence>
<dbReference type="InterPro" id="IPR022712">
    <property type="entry name" value="Beta_Casp"/>
</dbReference>
<dbReference type="PANTHER" id="PTHR11203:SF37">
    <property type="entry name" value="INTEGRATOR COMPLEX SUBUNIT 11"/>
    <property type="match status" value="1"/>
</dbReference>
<keyword evidence="1" id="KW-0378">Hydrolase</keyword>
<feature type="domain" description="Beta-Casp" evidence="3">
    <location>
        <begin position="242"/>
        <end position="367"/>
    </location>
</feature>
<dbReference type="InterPro" id="IPR001279">
    <property type="entry name" value="Metallo-B-lactamas"/>
</dbReference>
<evidence type="ECO:0000313" key="5">
    <source>
        <dbReference type="Proteomes" id="UP000034934"/>
    </source>
</evidence>
<gene>
    <name evidence="4" type="ORF">UR19_C0003G0107</name>
</gene>